<protein>
    <submittedName>
        <fullName evidence="1">Uncharacterized protein</fullName>
    </submittedName>
</protein>
<organism evidence="1">
    <name type="scientific">Arion vulgaris</name>
    <dbReference type="NCBI Taxonomy" id="1028688"/>
    <lineage>
        <taxon>Eukaryota</taxon>
        <taxon>Metazoa</taxon>
        <taxon>Spiralia</taxon>
        <taxon>Lophotrochozoa</taxon>
        <taxon>Mollusca</taxon>
        <taxon>Gastropoda</taxon>
        <taxon>Heterobranchia</taxon>
        <taxon>Euthyneura</taxon>
        <taxon>Panpulmonata</taxon>
        <taxon>Eupulmonata</taxon>
        <taxon>Stylommatophora</taxon>
        <taxon>Helicina</taxon>
        <taxon>Arionoidea</taxon>
        <taxon>Arionidae</taxon>
        <taxon>Arion</taxon>
    </lineage>
</organism>
<reference evidence="1" key="1">
    <citation type="submission" date="2014-12" db="EMBL/GenBank/DDBJ databases">
        <title>Insight into the proteome of Arion vulgaris.</title>
        <authorList>
            <person name="Aradska J."/>
            <person name="Bulat T."/>
            <person name="Smidak R."/>
            <person name="Sarate P."/>
            <person name="Gangsoo J."/>
            <person name="Sialana F."/>
            <person name="Bilban M."/>
            <person name="Lubec G."/>
        </authorList>
    </citation>
    <scope>NUCLEOTIDE SEQUENCE</scope>
    <source>
        <tissue evidence="1">Skin</tissue>
    </source>
</reference>
<sequence length="52" mass="5753">MDLTRADSLILQVGGFSIETVFVKNLTTETATNVKSVTVQHEHIKCDFPDCV</sequence>
<accession>A0A0B6XWL0</accession>
<proteinExistence type="predicted"/>
<feature type="non-terminal residue" evidence="1">
    <location>
        <position position="52"/>
    </location>
</feature>
<evidence type="ECO:0000313" key="1">
    <source>
        <dbReference type="EMBL" id="CEK47906.1"/>
    </source>
</evidence>
<dbReference type="EMBL" id="HACG01001041">
    <property type="protein sequence ID" value="CEK47906.1"/>
    <property type="molecule type" value="Transcribed_RNA"/>
</dbReference>
<gene>
    <name evidence="1" type="primary">ORF2604</name>
</gene>
<dbReference type="AlphaFoldDB" id="A0A0B6XWL0"/>
<name>A0A0B6XWL0_9EUPU</name>